<feature type="domain" description="DUF6531" evidence="2">
    <location>
        <begin position="97"/>
        <end position="127"/>
    </location>
</feature>
<feature type="region of interest" description="Disordered" evidence="1">
    <location>
        <begin position="53"/>
        <end position="95"/>
    </location>
</feature>
<proteinExistence type="predicted"/>
<keyword evidence="4" id="KW-1185">Reference proteome</keyword>
<dbReference type="Proteomes" id="UP000587462">
    <property type="component" value="Unassembled WGS sequence"/>
</dbReference>
<dbReference type="AlphaFoldDB" id="A0A7Y7BCC1"/>
<sequence length="127" mass="12956">LLGDGWGKDFSEASGRLGGNILLAVATGGGSAGAEAGEQAGIAAARKGTQEAAEAGARQAARNAGRESAESGAARENLTKEPNGPNRGQEEKICEEDPVDVATGRMLLAQTDVTLPGRLPLSFVRHF</sequence>
<dbReference type="RefSeq" id="WP_171088355.1">
    <property type="nucleotide sequence ID" value="NZ_JABBXF010000231.1"/>
</dbReference>
<name>A0A7Y7BCC1_STRMO</name>
<gene>
    <name evidence="3" type="ORF">HG542_34265</name>
</gene>
<evidence type="ECO:0000313" key="4">
    <source>
        <dbReference type="Proteomes" id="UP000587462"/>
    </source>
</evidence>
<dbReference type="Pfam" id="PF20148">
    <property type="entry name" value="DUF6531"/>
    <property type="match status" value="1"/>
</dbReference>
<dbReference type="InterPro" id="IPR045351">
    <property type="entry name" value="DUF6531"/>
</dbReference>
<evidence type="ECO:0000259" key="2">
    <source>
        <dbReference type="Pfam" id="PF20148"/>
    </source>
</evidence>
<accession>A0A7Y7BCC1</accession>
<evidence type="ECO:0000313" key="3">
    <source>
        <dbReference type="EMBL" id="NVK82661.1"/>
    </source>
</evidence>
<evidence type="ECO:0000256" key="1">
    <source>
        <dbReference type="SAM" id="MobiDB-lite"/>
    </source>
</evidence>
<feature type="non-terminal residue" evidence="3">
    <location>
        <position position="127"/>
    </location>
</feature>
<organism evidence="3 4">
    <name type="scientific">Streptomyces morookaense</name>
    <name type="common">Streptoverticillium morookaense</name>
    <dbReference type="NCBI Taxonomy" id="1970"/>
    <lineage>
        <taxon>Bacteria</taxon>
        <taxon>Bacillati</taxon>
        <taxon>Actinomycetota</taxon>
        <taxon>Actinomycetes</taxon>
        <taxon>Kitasatosporales</taxon>
        <taxon>Streptomycetaceae</taxon>
        <taxon>Streptomyces</taxon>
    </lineage>
</organism>
<comment type="caution">
    <text evidence="3">The sequence shown here is derived from an EMBL/GenBank/DDBJ whole genome shotgun (WGS) entry which is preliminary data.</text>
</comment>
<feature type="non-terminal residue" evidence="3">
    <location>
        <position position="1"/>
    </location>
</feature>
<protein>
    <recommendedName>
        <fullName evidence="2">DUF6531 domain-containing protein</fullName>
    </recommendedName>
</protein>
<dbReference type="EMBL" id="JABBXF010000231">
    <property type="protein sequence ID" value="NVK82661.1"/>
    <property type="molecule type" value="Genomic_DNA"/>
</dbReference>
<reference evidence="3 4" key="1">
    <citation type="submission" date="2020-04" db="EMBL/GenBank/DDBJ databases">
        <title>Draft Genome Sequence of Streptomyces morookaense DSM 40503, an 8-azaguanine-producing strain.</title>
        <authorList>
            <person name="Qi J."/>
            <person name="Gao J.-M."/>
        </authorList>
    </citation>
    <scope>NUCLEOTIDE SEQUENCE [LARGE SCALE GENOMIC DNA]</scope>
    <source>
        <strain evidence="3 4">DSM 40503</strain>
    </source>
</reference>
<feature type="compositionally biased region" description="Low complexity" evidence="1">
    <location>
        <begin position="53"/>
        <end position="63"/>
    </location>
</feature>